<evidence type="ECO:0000256" key="1">
    <source>
        <dbReference type="ARBA" id="ARBA00006738"/>
    </source>
</evidence>
<evidence type="ECO:0000313" key="4">
    <source>
        <dbReference type="Proteomes" id="UP000229344"/>
    </source>
</evidence>
<dbReference type="SUPFAM" id="SSF52980">
    <property type="entry name" value="Restriction endonuclease-like"/>
    <property type="match status" value="1"/>
</dbReference>
<evidence type="ECO:0000313" key="3">
    <source>
        <dbReference type="EMBL" id="PIR84583.1"/>
    </source>
</evidence>
<dbReference type="InterPro" id="IPR003509">
    <property type="entry name" value="UPF0102_YraN-like"/>
</dbReference>
<reference evidence="4" key="1">
    <citation type="submission" date="2017-09" db="EMBL/GenBank/DDBJ databases">
        <title>Depth-based differentiation of microbial function through sediment-hosted aquifers and enrichment of novel symbionts in the deep terrestrial subsurface.</title>
        <authorList>
            <person name="Probst A.J."/>
            <person name="Ladd B."/>
            <person name="Jarett J.K."/>
            <person name="Geller-Mcgrath D.E."/>
            <person name="Sieber C.M.K."/>
            <person name="Emerson J.B."/>
            <person name="Anantharaman K."/>
            <person name="Thomas B.C."/>
            <person name="Malmstrom R."/>
            <person name="Stieglmeier M."/>
            <person name="Klingl A."/>
            <person name="Woyke T."/>
            <person name="Ryan C.M."/>
            <person name="Banfield J.F."/>
        </authorList>
    </citation>
    <scope>NUCLEOTIDE SEQUENCE [LARGE SCALE GENOMIC DNA]</scope>
</reference>
<sequence length="142" mass="16479">MKHSDSILMNAPAHISVGVIGEDIAALWYMERGFEMLERNYRQKWGEIDLILKKGLKVYFVEVKTVSHETIGDLERNVSHGTYKPEDNVHFHKRQRLRRVIETWISEKAWKGDIQVDVAAVRTVPREKYAVVEVVEGVELGY</sequence>
<name>A0A2H0UDT1_9BACT</name>
<comment type="similarity">
    <text evidence="1 2">Belongs to the UPF0102 family.</text>
</comment>
<gene>
    <name evidence="3" type="ORF">COU16_03340</name>
</gene>
<evidence type="ECO:0000256" key="2">
    <source>
        <dbReference type="HAMAP-Rule" id="MF_00048"/>
    </source>
</evidence>
<dbReference type="Pfam" id="PF02021">
    <property type="entry name" value="UPF0102"/>
    <property type="match status" value="1"/>
</dbReference>
<dbReference type="HAMAP" id="MF_00048">
    <property type="entry name" value="UPF0102"/>
    <property type="match status" value="1"/>
</dbReference>
<comment type="caution">
    <text evidence="3">The sequence shown here is derived from an EMBL/GenBank/DDBJ whole genome shotgun (WGS) entry which is preliminary data.</text>
</comment>
<dbReference type="PANTHER" id="PTHR34039">
    <property type="entry name" value="UPF0102 PROTEIN YRAN"/>
    <property type="match status" value="1"/>
</dbReference>
<dbReference type="Gene3D" id="3.40.1350.10">
    <property type="match status" value="1"/>
</dbReference>
<dbReference type="AlphaFoldDB" id="A0A2H0UDT1"/>
<proteinExistence type="inferred from homology"/>
<organism evidence="3 4">
    <name type="scientific">Candidatus Kaiserbacteria bacterium CG10_big_fil_rev_8_21_14_0_10_47_16</name>
    <dbReference type="NCBI Taxonomy" id="1974608"/>
    <lineage>
        <taxon>Bacteria</taxon>
        <taxon>Candidatus Kaiseribacteriota</taxon>
    </lineage>
</organism>
<dbReference type="InterPro" id="IPR011335">
    <property type="entry name" value="Restrct_endonuc-II-like"/>
</dbReference>
<dbReference type="EMBL" id="PFBI01000006">
    <property type="protein sequence ID" value="PIR84583.1"/>
    <property type="molecule type" value="Genomic_DNA"/>
</dbReference>
<accession>A0A2H0UDT1</accession>
<dbReference type="Proteomes" id="UP000229344">
    <property type="component" value="Unassembled WGS sequence"/>
</dbReference>
<dbReference type="PANTHER" id="PTHR34039:SF1">
    <property type="entry name" value="UPF0102 PROTEIN YRAN"/>
    <property type="match status" value="1"/>
</dbReference>
<dbReference type="GO" id="GO:0003676">
    <property type="term" value="F:nucleic acid binding"/>
    <property type="evidence" value="ECO:0007669"/>
    <property type="project" value="InterPro"/>
</dbReference>
<protein>
    <recommendedName>
        <fullName evidence="2">UPF0102 protein COU16_03340</fullName>
    </recommendedName>
</protein>
<dbReference type="InterPro" id="IPR011856">
    <property type="entry name" value="tRNA_endonuc-like_dom_sf"/>
</dbReference>